<evidence type="ECO:0000256" key="4">
    <source>
        <dbReference type="ARBA" id="ARBA00023136"/>
    </source>
</evidence>
<dbReference type="InterPro" id="IPR033985">
    <property type="entry name" value="SusD-like_N"/>
</dbReference>
<evidence type="ECO:0000259" key="7">
    <source>
        <dbReference type="Pfam" id="PF07980"/>
    </source>
</evidence>
<proteinExistence type="inferred from homology"/>
<keyword evidence="4" id="KW-0472">Membrane</keyword>
<keyword evidence="10" id="KW-1185">Reference proteome</keyword>
<name>A0A521BYD4_SACCC</name>
<reference evidence="9 10" key="1">
    <citation type="submission" date="2017-05" db="EMBL/GenBank/DDBJ databases">
        <authorList>
            <person name="Varghese N."/>
            <person name="Submissions S."/>
        </authorList>
    </citation>
    <scope>NUCLEOTIDE SEQUENCE [LARGE SCALE GENOMIC DNA]</scope>
    <source>
        <strain evidence="9 10">DSM 27040</strain>
    </source>
</reference>
<accession>A0A521BYD4</accession>
<comment type="subcellular location">
    <subcellularLocation>
        <location evidence="1">Cell outer membrane</location>
    </subcellularLocation>
</comment>
<evidence type="ECO:0000256" key="1">
    <source>
        <dbReference type="ARBA" id="ARBA00004442"/>
    </source>
</evidence>
<keyword evidence="3 6" id="KW-0732">Signal</keyword>
<feature type="domain" description="RagB/SusD" evidence="7">
    <location>
        <begin position="308"/>
        <end position="611"/>
    </location>
</feature>
<evidence type="ECO:0000256" key="6">
    <source>
        <dbReference type="SAM" id="SignalP"/>
    </source>
</evidence>
<keyword evidence="5" id="KW-0998">Cell outer membrane</keyword>
<feature type="signal peptide" evidence="6">
    <location>
        <begin position="1"/>
        <end position="20"/>
    </location>
</feature>
<dbReference type="RefSeq" id="WP_142532517.1">
    <property type="nucleotide sequence ID" value="NZ_FXTB01000002.1"/>
</dbReference>
<evidence type="ECO:0000313" key="9">
    <source>
        <dbReference type="EMBL" id="SMO52198.1"/>
    </source>
</evidence>
<dbReference type="InterPro" id="IPR012944">
    <property type="entry name" value="SusD_RagB_dom"/>
</dbReference>
<dbReference type="Proteomes" id="UP000319040">
    <property type="component" value="Unassembled WGS sequence"/>
</dbReference>
<feature type="chain" id="PRO_5021829389" evidence="6">
    <location>
        <begin position="21"/>
        <end position="611"/>
    </location>
</feature>
<evidence type="ECO:0000256" key="2">
    <source>
        <dbReference type="ARBA" id="ARBA00006275"/>
    </source>
</evidence>
<protein>
    <submittedName>
        <fullName evidence="9">Starch-binding associating with outer membrane</fullName>
    </submittedName>
</protein>
<dbReference type="AlphaFoldDB" id="A0A521BYD4"/>
<comment type="similarity">
    <text evidence="2">Belongs to the SusD family.</text>
</comment>
<dbReference type="Pfam" id="PF14322">
    <property type="entry name" value="SusD-like_3"/>
    <property type="match status" value="1"/>
</dbReference>
<dbReference type="EMBL" id="FXTB01000002">
    <property type="protein sequence ID" value="SMO52198.1"/>
    <property type="molecule type" value="Genomic_DNA"/>
</dbReference>
<evidence type="ECO:0000259" key="8">
    <source>
        <dbReference type="Pfam" id="PF14322"/>
    </source>
</evidence>
<evidence type="ECO:0000313" key="10">
    <source>
        <dbReference type="Proteomes" id="UP000319040"/>
    </source>
</evidence>
<dbReference type="GO" id="GO:0009279">
    <property type="term" value="C:cell outer membrane"/>
    <property type="evidence" value="ECO:0007669"/>
    <property type="project" value="UniProtKB-SubCell"/>
</dbReference>
<dbReference type="SUPFAM" id="SSF48452">
    <property type="entry name" value="TPR-like"/>
    <property type="match status" value="1"/>
</dbReference>
<evidence type="ECO:0000256" key="5">
    <source>
        <dbReference type="ARBA" id="ARBA00023237"/>
    </source>
</evidence>
<feature type="domain" description="SusD-like N-terminal" evidence="8">
    <location>
        <begin position="20"/>
        <end position="217"/>
    </location>
</feature>
<gene>
    <name evidence="9" type="ORF">SAMN06265379_102210</name>
</gene>
<organism evidence="9 10">
    <name type="scientific">Saccharicrinis carchari</name>
    <dbReference type="NCBI Taxonomy" id="1168039"/>
    <lineage>
        <taxon>Bacteria</taxon>
        <taxon>Pseudomonadati</taxon>
        <taxon>Bacteroidota</taxon>
        <taxon>Bacteroidia</taxon>
        <taxon>Marinilabiliales</taxon>
        <taxon>Marinilabiliaceae</taxon>
        <taxon>Saccharicrinis</taxon>
    </lineage>
</organism>
<dbReference type="Gene3D" id="1.25.40.390">
    <property type="match status" value="1"/>
</dbReference>
<dbReference type="InterPro" id="IPR011990">
    <property type="entry name" value="TPR-like_helical_dom_sf"/>
</dbReference>
<dbReference type="OrthoDB" id="724176at2"/>
<dbReference type="Pfam" id="PF07980">
    <property type="entry name" value="SusD_RagB"/>
    <property type="match status" value="1"/>
</dbReference>
<evidence type="ECO:0000256" key="3">
    <source>
        <dbReference type="ARBA" id="ARBA00022729"/>
    </source>
</evidence>
<sequence>MKIYKIFLALLVVCMVPSCDYLDVVPDERPTEEDAFKNVYSAENYLYSCYSYIPTPRSGTSSLDFFTADEVVTAFEHETFANFPKGNFTASNPVISYWNTLFKGIRQCYLLIEGVDATPGLSEQAKVNYKAEAKFLIAYYHFLLARNYGPTIIVESVPDVNMAYSDFPSRAHFDDVIEFVVNKFDEAAQDLPLNYSASTAYGRATRVAAAALKARALLLAASPLFNGGGETQSSFYTNFTDKEGNSLISSTYDPQKWQRAAEATKYAIDMAEDNGHELYTYNTSLGDTYPEDPFERDLRYTIIDRFSKEVLWADTRREGYYDLQNKSTPFIQGRAWNGIAPTLTMVEAFYTENGLPIDKDPAFDYDNRYSIATGDNGTTMKLNLNREPRFNAWVAFHNGYYEIIRDVGGETVERIKTQFRRDDNCGIKGRSNNYSPTGYLNKKGVHPKLEQPSLVVPSQQYPWPVIRLADLYLMYAEALIEYGGAGEFASAKQYIDRVRSRAGIPSVDDAWEPIGGANSREVLRDIVRQERTIEFYLENQRFWDLRRWMIAEPYFGTQAKGMNIQGENDLEFFQVQEVPFQRNFRSPAFYLMPIPQGEINKNEKLVQNPGY</sequence>